<dbReference type="EMBL" id="CAEZSR010000283">
    <property type="protein sequence ID" value="CAB4597370.1"/>
    <property type="molecule type" value="Genomic_DNA"/>
</dbReference>
<evidence type="ECO:0000256" key="1">
    <source>
        <dbReference type="SAM" id="MobiDB-lite"/>
    </source>
</evidence>
<proteinExistence type="predicted"/>
<accession>A0A6J6GA15</accession>
<sequence length="168" mass="17117">MAPPDHAVRARTPLRRFAGLAVIGATAALGTGIVTACSEEPLRTEAGYCDRVRAELTSLVGPVVASGADVDALLDTYRSIANVAPAAVQPEWERVVEVLETVSTVVPSDPASLAAANEAALAGQPAYGAIQRYTQVTCEVAIGTPPTPTNPVTATTLPPTTTAPDGDG</sequence>
<organism evidence="2">
    <name type="scientific">freshwater metagenome</name>
    <dbReference type="NCBI Taxonomy" id="449393"/>
    <lineage>
        <taxon>unclassified sequences</taxon>
        <taxon>metagenomes</taxon>
        <taxon>ecological metagenomes</taxon>
    </lineage>
</organism>
<feature type="region of interest" description="Disordered" evidence="1">
    <location>
        <begin position="144"/>
        <end position="168"/>
    </location>
</feature>
<feature type="compositionally biased region" description="Low complexity" evidence="1">
    <location>
        <begin position="150"/>
        <end position="168"/>
    </location>
</feature>
<evidence type="ECO:0000313" key="2">
    <source>
        <dbReference type="EMBL" id="CAB4597370.1"/>
    </source>
</evidence>
<reference evidence="2" key="1">
    <citation type="submission" date="2020-05" db="EMBL/GenBank/DDBJ databases">
        <authorList>
            <person name="Chiriac C."/>
            <person name="Salcher M."/>
            <person name="Ghai R."/>
            <person name="Kavagutti S V."/>
        </authorList>
    </citation>
    <scope>NUCLEOTIDE SEQUENCE</scope>
</reference>
<gene>
    <name evidence="2" type="ORF">UFOPK1493_04086</name>
</gene>
<name>A0A6J6GA15_9ZZZZ</name>
<protein>
    <submittedName>
        <fullName evidence="2">Unannotated protein</fullName>
    </submittedName>
</protein>
<dbReference type="AlphaFoldDB" id="A0A6J6GA15"/>